<reference evidence="3" key="1">
    <citation type="journal article" date="2023" name="Mol. Biol. Evol.">
        <title>Third-Generation Sequencing Reveals the Adaptive Role of the Epigenome in Three Deep-Sea Polychaetes.</title>
        <authorList>
            <person name="Perez M."/>
            <person name="Aroh O."/>
            <person name="Sun Y."/>
            <person name="Lan Y."/>
            <person name="Juniper S.K."/>
            <person name="Young C.R."/>
            <person name="Angers B."/>
            <person name="Qian P.Y."/>
        </authorList>
    </citation>
    <scope>NUCLEOTIDE SEQUENCE</scope>
    <source>
        <strain evidence="3">P08H-3</strain>
    </source>
</reference>
<sequence length="214" mass="24379">MVGATAMASAAVLAKLITHLASGGGDWMIAMTGVAGVIAFQGWNAYKKRQSAYLLDLNRMLYFKNIANNCGLLSLLVDRAEDEMFKECLLTYVFLLTNRPPSTQKKPIRYMTKTQLEEKVADWVFRKTNSRIEFLSDEAIILLKEFGILSQDSQSILRVLPLDGAIKNLPITVQTLALQKLEYDFEEGYDKDIDQEIDAEYREEDTKRRSFGWF</sequence>
<keyword evidence="2" id="KW-0472">Membrane</keyword>
<dbReference type="PANTHER" id="PTHR16095:SF11">
    <property type="entry name" value="TRANSMEMBRANE PROTEIN 143"/>
    <property type="match status" value="1"/>
</dbReference>
<keyword evidence="1" id="KW-0597">Phosphoprotein</keyword>
<dbReference type="Proteomes" id="UP001208570">
    <property type="component" value="Unassembled WGS sequence"/>
</dbReference>
<keyword evidence="4" id="KW-1185">Reference proteome</keyword>
<organism evidence="3 4">
    <name type="scientific">Paralvinella palmiformis</name>
    <dbReference type="NCBI Taxonomy" id="53620"/>
    <lineage>
        <taxon>Eukaryota</taxon>
        <taxon>Metazoa</taxon>
        <taxon>Spiralia</taxon>
        <taxon>Lophotrochozoa</taxon>
        <taxon>Annelida</taxon>
        <taxon>Polychaeta</taxon>
        <taxon>Sedentaria</taxon>
        <taxon>Canalipalpata</taxon>
        <taxon>Terebellida</taxon>
        <taxon>Terebelliformia</taxon>
        <taxon>Alvinellidae</taxon>
        <taxon>Paralvinella</taxon>
    </lineage>
</organism>
<gene>
    <name evidence="3" type="ORF">LSH36_418g02014</name>
</gene>
<proteinExistence type="predicted"/>
<name>A0AAD9JBV3_9ANNE</name>
<evidence type="ECO:0000256" key="1">
    <source>
        <dbReference type="ARBA" id="ARBA00022553"/>
    </source>
</evidence>
<evidence type="ECO:0000256" key="2">
    <source>
        <dbReference type="SAM" id="Phobius"/>
    </source>
</evidence>
<evidence type="ECO:0000313" key="4">
    <source>
        <dbReference type="Proteomes" id="UP001208570"/>
    </source>
</evidence>
<dbReference type="PANTHER" id="PTHR16095">
    <property type="entry name" value="TRANSMEMBRANE PROTEIN 143 FAMILY MEMBER"/>
    <property type="match status" value="1"/>
</dbReference>
<dbReference type="EMBL" id="JAODUP010000418">
    <property type="protein sequence ID" value="KAK2150213.1"/>
    <property type="molecule type" value="Genomic_DNA"/>
</dbReference>
<protein>
    <submittedName>
        <fullName evidence="3">Uncharacterized protein</fullName>
    </submittedName>
</protein>
<keyword evidence="2" id="KW-0812">Transmembrane</keyword>
<dbReference type="AlphaFoldDB" id="A0AAD9JBV3"/>
<feature type="transmembrane region" description="Helical" evidence="2">
    <location>
        <begin position="24"/>
        <end position="43"/>
    </location>
</feature>
<evidence type="ECO:0000313" key="3">
    <source>
        <dbReference type="EMBL" id="KAK2150213.1"/>
    </source>
</evidence>
<keyword evidence="2" id="KW-1133">Transmembrane helix</keyword>
<accession>A0AAD9JBV3</accession>
<comment type="caution">
    <text evidence="3">The sequence shown here is derived from an EMBL/GenBank/DDBJ whole genome shotgun (WGS) entry which is preliminary data.</text>
</comment>